<dbReference type="AlphaFoldDB" id="A0A2H1W7K1"/>
<reference evidence="1" key="1">
    <citation type="submission" date="2016-07" db="EMBL/GenBank/DDBJ databases">
        <authorList>
            <person name="Bretaudeau A."/>
        </authorList>
    </citation>
    <scope>NUCLEOTIDE SEQUENCE</scope>
    <source>
        <strain evidence="1">Rice</strain>
        <tissue evidence="1">Whole body</tissue>
    </source>
</reference>
<organism evidence="1">
    <name type="scientific">Spodoptera frugiperda</name>
    <name type="common">Fall armyworm</name>
    <dbReference type="NCBI Taxonomy" id="7108"/>
    <lineage>
        <taxon>Eukaryota</taxon>
        <taxon>Metazoa</taxon>
        <taxon>Ecdysozoa</taxon>
        <taxon>Arthropoda</taxon>
        <taxon>Hexapoda</taxon>
        <taxon>Insecta</taxon>
        <taxon>Pterygota</taxon>
        <taxon>Neoptera</taxon>
        <taxon>Endopterygota</taxon>
        <taxon>Lepidoptera</taxon>
        <taxon>Glossata</taxon>
        <taxon>Ditrysia</taxon>
        <taxon>Noctuoidea</taxon>
        <taxon>Noctuidae</taxon>
        <taxon>Amphipyrinae</taxon>
        <taxon>Spodoptera</taxon>
    </lineage>
</organism>
<proteinExistence type="predicted"/>
<evidence type="ECO:0000313" key="1">
    <source>
        <dbReference type="EMBL" id="SOQ49027.1"/>
    </source>
</evidence>
<gene>
    <name evidence="1" type="ORF">SFRICE_009555</name>
</gene>
<accession>A0A2H1W7K1</accession>
<name>A0A2H1W7K1_SPOFR</name>
<dbReference type="EMBL" id="ODYU01006822">
    <property type="protein sequence ID" value="SOQ49027.1"/>
    <property type="molecule type" value="Genomic_DNA"/>
</dbReference>
<protein>
    <submittedName>
        <fullName evidence="1">SFRICE_009555</fullName>
    </submittedName>
</protein>
<sequence length="84" mass="9805">MLLQQVATRQSPRRVSWNAAHEYEPLAWLETSRVPCQTNKVLTSSNGLNKSLAQKPCSQRDQQARARYRARVHREQALRIRLHL</sequence>